<dbReference type="Proteomes" id="UP001162156">
    <property type="component" value="Unassembled WGS sequence"/>
</dbReference>
<sequence length="674" mass="77593">MPKCAKRNRFQKKVLTYGRISQLLIDDEVQNKEINSEAPSKISQQDLKNSLVGFVENRTSMTTISTPNNNNRFDVHNPIICVLGENVNTPCNTQTETKTESIEMMHSCEGSNNHSLDLPFREKLTSWAVNENISQSSLNKLLEILKTEKDTSSFKNLPKDSRTLLQTPKKVDIVKLGSGFYYYFGISNSINRLIASNNCKLSDDTCFELAVNIDGLPISNSSSSCLWPILAQVKSVDALKSDIIVVALFSGNSKPEDSNEFLKEFVNESVVLTNNGIFVNNKHYKFKISMLICDVPAKSFLLCVKGHNAYFSCTKCKAEGDFINNVICFPEYENFRKRSDAEFRQQVDDEYHMGVTILTKLPNFDMIKNVPLDYMHLLCLGVMKRLLVNKNYGWIFGRQSYKLPYSDINKLSDLLTSLSKFIPSEFSRKTRLIEECKRYKATEFRLLLLYVGPVVFKKSLNPQFYDNFLSLHIACLIMCSGEYHKDPDMLNYANELMKFFVKKTSEIYGYDFISHNVHNLLHLSDDIFRYGKLDDFSAFPFENYMSQLKKMLRKSEKPLQQIVNRISEGSFVKKVSSNSKLSVQLLQQHFEGPLLQNSNSVTQYKVIKSEKYVLKTNEPDCFVQLQNNDIIRVVNFTRCNNGTSSEIRVIGYKFWKKTIFLILHVNLHSWEYLK</sequence>
<keyword evidence="2" id="KW-1185">Reference proteome</keyword>
<dbReference type="AlphaFoldDB" id="A0AAV8YNQ0"/>
<evidence type="ECO:0000313" key="2">
    <source>
        <dbReference type="Proteomes" id="UP001162156"/>
    </source>
</evidence>
<reference evidence="1" key="1">
    <citation type="journal article" date="2023" name="Insect Mol. Biol.">
        <title>Genome sequencing provides insights into the evolution of gene families encoding plant cell wall-degrading enzymes in longhorned beetles.</title>
        <authorList>
            <person name="Shin N.R."/>
            <person name="Okamura Y."/>
            <person name="Kirsch R."/>
            <person name="Pauchet Y."/>
        </authorList>
    </citation>
    <scope>NUCLEOTIDE SEQUENCE</scope>
    <source>
        <strain evidence="1">RBIC_L_NR</strain>
    </source>
</reference>
<gene>
    <name evidence="1" type="ORF">NQ314_007371</name>
</gene>
<dbReference type="EMBL" id="JANEYF010001970">
    <property type="protein sequence ID" value="KAJ8953340.1"/>
    <property type="molecule type" value="Genomic_DNA"/>
</dbReference>
<comment type="caution">
    <text evidence="1">The sequence shown here is derived from an EMBL/GenBank/DDBJ whole genome shotgun (WGS) entry which is preliminary data.</text>
</comment>
<protein>
    <submittedName>
        <fullName evidence="1">Uncharacterized protein</fullName>
    </submittedName>
</protein>
<accession>A0AAV8YNQ0</accession>
<name>A0AAV8YNQ0_9CUCU</name>
<dbReference type="PANTHER" id="PTHR33053">
    <property type="entry name" value="PROTEIN, PUTATIVE-RELATED"/>
    <property type="match status" value="1"/>
</dbReference>
<dbReference type="PANTHER" id="PTHR33053:SF9">
    <property type="entry name" value="AGAP000105-PA"/>
    <property type="match status" value="1"/>
</dbReference>
<organism evidence="1 2">
    <name type="scientific">Rhamnusium bicolor</name>
    <dbReference type="NCBI Taxonomy" id="1586634"/>
    <lineage>
        <taxon>Eukaryota</taxon>
        <taxon>Metazoa</taxon>
        <taxon>Ecdysozoa</taxon>
        <taxon>Arthropoda</taxon>
        <taxon>Hexapoda</taxon>
        <taxon>Insecta</taxon>
        <taxon>Pterygota</taxon>
        <taxon>Neoptera</taxon>
        <taxon>Endopterygota</taxon>
        <taxon>Coleoptera</taxon>
        <taxon>Polyphaga</taxon>
        <taxon>Cucujiformia</taxon>
        <taxon>Chrysomeloidea</taxon>
        <taxon>Cerambycidae</taxon>
        <taxon>Lepturinae</taxon>
        <taxon>Rhagiini</taxon>
        <taxon>Rhamnusium</taxon>
    </lineage>
</organism>
<proteinExistence type="predicted"/>
<evidence type="ECO:0000313" key="1">
    <source>
        <dbReference type="EMBL" id="KAJ8953340.1"/>
    </source>
</evidence>